<evidence type="ECO:0000313" key="1">
    <source>
        <dbReference type="EMBL" id="ORO41502.1"/>
    </source>
</evidence>
<dbReference type="Proteomes" id="UP000193633">
    <property type="component" value="Unassembled WGS sequence"/>
</dbReference>
<reference evidence="1 2" key="1">
    <citation type="journal article" date="2016" name="Eur. J. Clin. Microbiol. Infect. Dis.">
        <title>Whole genome sequencing as a tool for phylogenetic analysis of clinical strains of Mitis group streptococci.</title>
        <authorList>
            <person name="Rasmussen L.H."/>
            <person name="Dargis R."/>
            <person name="Hojholt K."/>
            <person name="Christensen J.J."/>
            <person name="Skovgaard O."/>
            <person name="Justesen U.S."/>
            <person name="Rosenvinge F.S."/>
            <person name="Moser C."/>
            <person name="Lukjancenko O."/>
            <person name="Rasmussen S."/>
            <person name="Nielsen X.C."/>
        </authorList>
    </citation>
    <scope>NUCLEOTIDE SEQUENCE [LARGE SCALE GENOMIC DNA]</scope>
    <source>
        <strain evidence="1 2">OD_339823_10</strain>
    </source>
</reference>
<protein>
    <submittedName>
        <fullName evidence="1">Uncharacterized protein</fullName>
    </submittedName>
</protein>
<organism evidence="1 2">
    <name type="scientific">Streptococcus oralis subsp. tigurinus</name>
    <dbReference type="NCBI Taxonomy" id="1077464"/>
    <lineage>
        <taxon>Bacteria</taxon>
        <taxon>Bacillati</taxon>
        <taxon>Bacillota</taxon>
        <taxon>Bacilli</taxon>
        <taxon>Lactobacillales</taxon>
        <taxon>Streptococcaceae</taxon>
        <taxon>Streptococcus</taxon>
    </lineage>
</organism>
<proteinExistence type="predicted"/>
<dbReference type="EMBL" id="NCUD01000035">
    <property type="protein sequence ID" value="ORO41502.1"/>
    <property type="molecule type" value="Genomic_DNA"/>
</dbReference>
<gene>
    <name evidence="1" type="ORF">B7728_00900</name>
</gene>
<sequence>EVLKAFEEAVADIKKTKFLPNVKGTIENHLSMTQNAMVQTFAMALLTNQYDFQPEQLEVMPTESDDVIQFLIVLTKNGEENSYFVGNFNTTVQQIQLKAYVGGNIGGTYG</sequence>
<dbReference type="AlphaFoldDB" id="A0A1X1G452"/>
<accession>A0A1X1G452</accession>
<feature type="non-terminal residue" evidence="1">
    <location>
        <position position="1"/>
    </location>
</feature>
<comment type="caution">
    <text evidence="1">The sequence shown here is derived from an EMBL/GenBank/DDBJ whole genome shotgun (WGS) entry which is preliminary data.</text>
</comment>
<name>A0A1X1G452_STROR</name>
<evidence type="ECO:0000313" key="2">
    <source>
        <dbReference type="Proteomes" id="UP000193633"/>
    </source>
</evidence>